<feature type="signal peptide" evidence="4">
    <location>
        <begin position="1"/>
        <end position="19"/>
    </location>
</feature>
<keyword evidence="4" id="KW-0732">Signal</keyword>
<feature type="compositionally biased region" description="Low complexity" evidence="2">
    <location>
        <begin position="392"/>
        <end position="409"/>
    </location>
</feature>
<reference evidence="5" key="1">
    <citation type="submission" date="2023-06" db="EMBL/GenBank/DDBJ databases">
        <authorList>
            <person name="Noh H."/>
        </authorList>
    </citation>
    <scope>NUCLEOTIDE SEQUENCE</scope>
    <source>
        <strain evidence="5">DUCC20226</strain>
    </source>
</reference>
<feature type="chain" id="PRO_5042167105" evidence="4">
    <location>
        <begin position="20"/>
        <end position="477"/>
    </location>
</feature>
<feature type="transmembrane region" description="Helical" evidence="3">
    <location>
        <begin position="56"/>
        <end position="82"/>
    </location>
</feature>
<dbReference type="Proteomes" id="UP001265746">
    <property type="component" value="Unassembled WGS sequence"/>
</dbReference>
<protein>
    <submittedName>
        <fullName evidence="5">Uncharacterized protein</fullName>
    </submittedName>
</protein>
<evidence type="ECO:0000256" key="3">
    <source>
        <dbReference type="SAM" id="Phobius"/>
    </source>
</evidence>
<dbReference type="AlphaFoldDB" id="A0AAD9SGE3"/>
<evidence type="ECO:0000256" key="2">
    <source>
        <dbReference type="SAM" id="MobiDB-lite"/>
    </source>
</evidence>
<keyword evidence="1" id="KW-0175">Coiled coil</keyword>
<evidence type="ECO:0000256" key="1">
    <source>
        <dbReference type="SAM" id="Coils"/>
    </source>
</evidence>
<gene>
    <name evidence="5" type="ORF">N8I77_008417</name>
</gene>
<evidence type="ECO:0000313" key="5">
    <source>
        <dbReference type="EMBL" id="KAK2605591.1"/>
    </source>
</evidence>
<keyword evidence="3" id="KW-1133">Transmembrane helix</keyword>
<proteinExistence type="predicted"/>
<feature type="coiled-coil region" evidence="1">
    <location>
        <begin position="280"/>
        <end position="370"/>
    </location>
</feature>
<comment type="caution">
    <text evidence="5">The sequence shown here is derived from an EMBL/GenBank/DDBJ whole genome shotgun (WGS) entry which is preliminary data.</text>
</comment>
<feature type="coiled-coil region" evidence="1">
    <location>
        <begin position="174"/>
        <end position="215"/>
    </location>
</feature>
<evidence type="ECO:0000313" key="6">
    <source>
        <dbReference type="Proteomes" id="UP001265746"/>
    </source>
</evidence>
<feature type="compositionally biased region" description="Polar residues" evidence="2">
    <location>
        <begin position="410"/>
        <end position="420"/>
    </location>
</feature>
<sequence length="477" mass="53149">MYRFLFAVLAAILTPYLVTEPHHVSAVTFAVAITCFCKAVADYHDAMNIDISESAAMMFVLTMFISICANVPLSWLSLILYAEPSKVDVSRRPLPVSQWFRKRGELIPPDNNIKEPAATHTSMQRMNSKIKSLKAQLREKDLELAEVCHLKKAIKNLEKEKLAKTDNKVLKGTKDYLRDEVNAAREQVAIWRDEAERHRETIVELKVQRDQSRAKESAGNNTVMYRLTQELNALRECYQNARNTIFDLFESLNKKDSIIAEKDEQIKTQTKLAKMHEFGQKNLNAAYETLVEEVRNLKSEVDRRCSLVWQRDTVIERKQEVINRQHDEIASKNDEIIKKDNEIVKKDDEIAKKNQEIARLNNIIENISRQHCCCGRCGRGGNGNGNDGGDTGSNNNNNNNNSGPHPGGNAQPSKSTTGSSGAPPGPVTPSNPAPPTGGAPSDATSPEPLVLGQPLLEMPSDDALQLSICQHAPTGET</sequence>
<dbReference type="EMBL" id="JAUJFL010000004">
    <property type="protein sequence ID" value="KAK2605591.1"/>
    <property type="molecule type" value="Genomic_DNA"/>
</dbReference>
<feature type="compositionally biased region" description="Pro residues" evidence="2">
    <location>
        <begin position="423"/>
        <end position="437"/>
    </location>
</feature>
<feature type="region of interest" description="Disordered" evidence="2">
    <location>
        <begin position="388"/>
        <end position="455"/>
    </location>
</feature>
<accession>A0AAD9SGE3</accession>
<evidence type="ECO:0000256" key="4">
    <source>
        <dbReference type="SAM" id="SignalP"/>
    </source>
</evidence>
<organism evidence="5 6">
    <name type="scientific">Phomopsis amygdali</name>
    <name type="common">Fusicoccum amygdali</name>
    <dbReference type="NCBI Taxonomy" id="1214568"/>
    <lineage>
        <taxon>Eukaryota</taxon>
        <taxon>Fungi</taxon>
        <taxon>Dikarya</taxon>
        <taxon>Ascomycota</taxon>
        <taxon>Pezizomycotina</taxon>
        <taxon>Sordariomycetes</taxon>
        <taxon>Sordariomycetidae</taxon>
        <taxon>Diaporthales</taxon>
        <taxon>Diaporthaceae</taxon>
        <taxon>Diaporthe</taxon>
    </lineage>
</organism>
<keyword evidence="6" id="KW-1185">Reference proteome</keyword>
<keyword evidence="3" id="KW-0812">Transmembrane</keyword>
<keyword evidence="3" id="KW-0472">Membrane</keyword>
<name>A0AAD9SGE3_PHOAM</name>